<evidence type="ECO:0000313" key="3">
    <source>
        <dbReference type="EMBL" id="KAK7092237.1"/>
    </source>
</evidence>
<dbReference type="GO" id="GO:0005615">
    <property type="term" value="C:extracellular space"/>
    <property type="evidence" value="ECO:0007669"/>
    <property type="project" value="TreeGrafter"/>
</dbReference>
<organism evidence="3 4">
    <name type="scientific">Littorina saxatilis</name>
    <dbReference type="NCBI Taxonomy" id="31220"/>
    <lineage>
        <taxon>Eukaryota</taxon>
        <taxon>Metazoa</taxon>
        <taxon>Spiralia</taxon>
        <taxon>Lophotrochozoa</taxon>
        <taxon>Mollusca</taxon>
        <taxon>Gastropoda</taxon>
        <taxon>Caenogastropoda</taxon>
        <taxon>Littorinimorpha</taxon>
        <taxon>Littorinoidea</taxon>
        <taxon>Littorinidae</taxon>
        <taxon>Littorina</taxon>
    </lineage>
</organism>
<feature type="domain" description="VWFC" evidence="2">
    <location>
        <begin position="32"/>
        <end position="93"/>
    </location>
</feature>
<dbReference type="Proteomes" id="UP001374579">
    <property type="component" value="Unassembled WGS sequence"/>
</dbReference>
<dbReference type="PANTHER" id="PTHR46252">
    <property type="entry name" value="BRORIN FAMILY MEMBER"/>
    <property type="match status" value="1"/>
</dbReference>
<dbReference type="PROSITE" id="PS01208">
    <property type="entry name" value="VWFC_1"/>
    <property type="match status" value="2"/>
</dbReference>
<dbReference type="InterPro" id="IPR042979">
    <property type="entry name" value="VWC2/VWC2L"/>
</dbReference>
<dbReference type="PROSITE" id="PS50184">
    <property type="entry name" value="VWFC_2"/>
    <property type="match status" value="2"/>
</dbReference>
<evidence type="ECO:0000256" key="1">
    <source>
        <dbReference type="SAM" id="SignalP"/>
    </source>
</evidence>
<gene>
    <name evidence="3" type="ORF">V1264_008020</name>
</gene>
<dbReference type="GO" id="GO:0030514">
    <property type="term" value="P:negative regulation of BMP signaling pathway"/>
    <property type="evidence" value="ECO:0007669"/>
    <property type="project" value="TreeGrafter"/>
</dbReference>
<dbReference type="GO" id="GO:0045202">
    <property type="term" value="C:synapse"/>
    <property type="evidence" value="ECO:0007669"/>
    <property type="project" value="UniProtKB-SubCell"/>
</dbReference>
<dbReference type="SMART" id="SM00214">
    <property type="entry name" value="VWC"/>
    <property type="match status" value="2"/>
</dbReference>
<evidence type="ECO:0000259" key="2">
    <source>
        <dbReference type="PROSITE" id="PS50184"/>
    </source>
</evidence>
<protein>
    <recommendedName>
        <fullName evidence="2">VWFC domain-containing protein</fullName>
    </recommendedName>
</protein>
<sequence>MLTRGHHIAVFIFLSFSAVTFASLANTQFSRKVCVFEGRVLSPGTKFKSDNCTTCRCPRKGGQVMCTVEDCREEPNCLRHTNVTSRSCCQRCEEYGCYHTDGHVYKRGEVISRDGCSRCYCPLEGGHSTCDVKPCPPIMCVDFVHQTGSCCPRCPNGSNCQLGIQIIRRGAVVTHGDAFCRCHLRRRGGNFKLEAVCYGSKGQSRESKAEIFNRLKHAEKRPTFTEI</sequence>
<dbReference type="PANTHER" id="PTHR46252:SF3">
    <property type="entry name" value="KIELIN_CHORDIN-LIKE PROTEIN"/>
    <property type="match status" value="1"/>
</dbReference>
<comment type="caution">
    <text evidence="3">The sequence shown here is derived from an EMBL/GenBank/DDBJ whole genome shotgun (WGS) entry which is preliminary data.</text>
</comment>
<proteinExistence type="predicted"/>
<dbReference type="Pfam" id="PF23334">
    <property type="entry name" value="VWC2L_2nd"/>
    <property type="match status" value="2"/>
</dbReference>
<dbReference type="SUPFAM" id="SSF57603">
    <property type="entry name" value="FnI-like domain"/>
    <property type="match status" value="2"/>
</dbReference>
<dbReference type="InterPro" id="IPR001007">
    <property type="entry name" value="VWF_dom"/>
</dbReference>
<feature type="signal peptide" evidence="1">
    <location>
        <begin position="1"/>
        <end position="22"/>
    </location>
</feature>
<feature type="domain" description="VWFC" evidence="2">
    <location>
        <begin position="97"/>
        <end position="155"/>
    </location>
</feature>
<accession>A0AAN9G2F0</accession>
<name>A0AAN9G2F0_9CAEN</name>
<evidence type="ECO:0000313" key="4">
    <source>
        <dbReference type="Proteomes" id="UP001374579"/>
    </source>
</evidence>
<feature type="chain" id="PRO_5042964540" description="VWFC domain-containing protein" evidence="1">
    <location>
        <begin position="23"/>
        <end position="227"/>
    </location>
</feature>
<dbReference type="AlphaFoldDB" id="A0AAN9G2F0"/>
<reference evidence="3 4" key="1">
    <citation type="submission" date="2024-02" db="EMBL/GenBank/DDBJ databases">
        <title>Chromosome-scale genome assembly of the rough periwinkle Littorina saxatilis.</title>
        <authorList>
            <person name="De Jode A."/>
            <person name="Faria R."/>
            <person name="Formenti G."/>
            <person name="Sims Y."/>
            <person name="Smith T.P."/>
            <person name="Tracey A."/>
            <person name="Wood J.M.D."/>
            <person name="Zagrodzka Z.B."/>
            <person name="Johannesson K."/>
            <person name="Butlin R.K."/>
            <person name="Leder E.H."/>
        </authorList>
    </citation>
    <scope>NUCLEOTIDE SEQUENCE [LARGE SCALE GENOMIC DNA]</scope>
    <source>
        <strain evidence="3">Snail1</strain>
        <tissue evidence="3">Muscle</tissue>
    </source>
</reference>
<dbReference type="Gene3D" id="6.20.200.20">
    <property type="match status" value="1"/>
</dbReference>
<keyword evidence="1" id="KW-0732">Signal</keyword>
<dbReference type="Gene3D" id="2.10.70.10">
    <property type="entry name" value="Complement Module, domain 1"/>
    <property type="match status" value="1"/>
</dbReference>
<dbReference type="EMBL" id="JBAMIC010000021">
    <property type="protein sequence ID" value="KAK7092237.1"/>
    <property type="molecule type" value="Genomic_DNA"/>
</dbReference>
<dbReference type="GO" id="GO:0032281">
    <property type="term" value="C:AMPA glutamate receptor complex"/>
    <property type="evidence" value="ECO:0007669"/>
    <property type="project" value="TreeGrafter"/>
</dbReference>
<keyword evidence="4" id="KW-1185">Reference proteome</keyword>